<dbReference type="RefSeq" id="XP_035862343.1">
    <property type="nucleotide sequence ID" value="XM_036006450.1"/>
</dbReference>
<feature type="repeat" description="ANK" evidence="7">
    <location>
        <begin position="103"/>
        <end position="135"/>
    </location>
</feature>
<dbReference type="PRINTS" id="PR01415">
    <property type="entry name" value="ANKYRIN"/>
</dbReference>
<dbReference type="GO" id="GO:0005634">
    <property type="term" value="C:nucleus"/>
    <property type="evidence" value="ECO:0007669"/>
    <property type="project" value="UniProtKB-SubCell"/>
</dbReference>
<evidence type="ECO:0000256" key="1">
    <source>
        <dbReference type="ARBA" id="ARBA00004123"/>
    </source>
</evidence>
<dbReference type="PROSITE" id="PS50088">
    <property type="entry name" value="ANK_REPEAT"/>
    <property type="match status" value="3"/>
</dbReference>
<dbReference type="GO" id="GO:0000976">
    <property type="term" value="F:transcription cis-regulatory region binding"/>
    <property type="evidence" value="ECO:0007669"/>
    <property type="project" value="TreeGrafter"/>
</dbReference>
<evidence type="ECO:0000256" key="5">
    <source>
        <dbReference type="ARBA" id="ARBA00023163"/>
    </source>
</evidence>
<keyword evidence="2" id="KW-0677">Repeat</keyword>
<reference evidence="9" key="1">
    <citation type="submission" date="2025-08" db="UniProtKB">
        <authorList>
            <consortium name="Ensembl"/>
        </authorList>
    </citation>
    <scope>IDENTIFICATION</scope>
</reference>
<sequence>MSLVHLGQQLLEAVRSGQDDDVKALMANGAPFTTDWLGSSPLHFAAQYGHHSTAEVLLRAGVSRDARTKVDKTPLHIAASEGHSTIVDLLAQNGANINAKDMLKMTALHWAAQHGHREVAELLLRHGADVHCLSKFDKTPFDIAMDTSNTELMILLQDGMQNQVNMDPESHYIIRSGGLVNLSDLVNATKTSAGKSEDVMAAESVEATFQHVVGDGGQRVITIVTDQHGNLQPASLGQQYIFTLQGQQMVALPAGAITEEVVVEDPQQATPKRKRYTDPSANHVGLKDKKVKESREQLQRQLQEANLKAEGYQQQLLQKEQEAEQYRLKLEQAIATSHSSINNAITATTVTLNNGATLKQQEEEEVMVEEQLETTQEAATKEVEEGERENMEEGEEVIFLPEDAIFVNERELEVEVDGTEETHKSSPRQRGQGRRRGRGRGGRRH</sequence>
<evidence type="ECO:0000256" key="3">
    <source>
        <dbReference type="ARBA" id="ARBA00023015"/>
    </source>
</evidence>
<dbReference type="RefSeq" id="XP_031135400.1">
    <property type="nucleotide sequence ID" value="XM_031279540.1"/>
</dbReference>
<dbReference type="Pfam" id="PF00023">
    <property type="entry name" value="Ank"/>
    <property type="match status" value="1"/>
</dbReference>
<dbReference type="PANTHER" id="PTHR24193:SF86">
    <property type="entry name" value="GA-BINDING PROTEIN SUBUNIT BETA-2"/>
    <property type="match status" value="1"/>
</dbReference>
<dbReference type="InterPro" id="IPR002110">
    <property type="entry name" value="Ankyrin_rpt"/>
</dbReference>
<keyword evidence="3" id="KW-0805">Transcription regulation</keyword>
<dbReference type="Pfam" id="PF12796">
    <property type="entry name" value="Ank_2"/>
    <property type="match status" value="1"/>
</dbReference>
<keyword evidence="5" id="KW-0804">Transcription</keyword>
<dbReference type="SUPFAM" id="SSF48403">
    <property type="entry name" value="Ankyrin repeat"/>
    <property type="match status" value="1"/>
</dbReference>
<keyword evidence="10" id="KW-1185">Reference proteome</keyword>
<dbReference type="FunFam" id="1.25.40.20:FF:000025">
    <property type="entry name" value="GA-binding protein subunit beta-1 isoform X1"/>
    <property type="match status" value="1"/>
</dbReference>
<organism evidence="9 10">
    <name type="scientific">Sander lucioperca</name>
    <name type="common">Pike-perch</name>
    <name type="synonym">Perca lucioperca</name>
    <dbReference type="NCBI Taxonomy" id="283035"/>
    <lineage>
        <taxon>Eukaryota</taxon>
        <taxon>Metazoa</taxon>
        <taxon>Chordata</taxon>
        <taxon>Craniata</taxon>
        <taxon>Vertebrata</taxon>
        <taxon>Euteleostomi</taxon>
        <taxon>Actinopterygii</taxon>
        <taxon>Neopterygii</taxon>
        <taxon>Teleostei</taxon>
        <taxon>Neoteleostei</taxon>
        <taxon>Acanthomorphata</taxon>
        <taxon>Eupercaria</taxon>
        <taxon>Perciformes</taxon>
        <taxon>Percoidei</taxon>
        <taxon>Percidae</taxon>
        <taxon>Luciopercinae</taxon>
        <taxon>Sander</taxon>
    </lineage>
</organism>
<evidence type="ECO:0000313" key="10">
    <source>
        <dbReference type="Proteomes" id="UP000694568"/>
    </source>
</evidence>
<proteinExistence type="predicted"/>
<feature type="repeat" description="ANK" evidence="7">
    <location>
        <begin position="37"/>
        <end position="69"/>
    </location>
</feature>
<dbReference type="GeneID" id="116036092"/>
<dbReference type="KEGG" id="sluc:116036092"/>
<reference evidence="9" key="2">
    <citation type="submission" date="2025-09" db="UniProtKB">
        <authorList>
            <consortium name="Ensembl"/>
        </authorList>
    </citation>
    <scope>IDENTIFICATION</scope>
</reference>
<dbReference type="AlphaFoldDB" id="A0A8C9YZB1"/>
<feature type="compositionally biased region" description="Basic residues" evidence="8">
    <location>
        <begin position="425"/>
        <end position="445"/>
    </location>
</feature>
<keyword evidence="6" id="KW-0539">Nucleus</keyword>
<evidence type="ECO:0000256" key="7">
    <source>
        <dbReference type="PROSITE-ProRule" id="PRU00023"/>
    </source>
</evidence>
<feature type="compositionally biased region" description="Basic and acidic residues" evidence="8">
    <location>
        <begin position="379"/>
        <end position="391"/>
    </location>
</feature>
<dbReference type="SMART" id="SM00248">
    <property type="entry name" value="ANK"/>
    <property type="match status" value="4"/>
</dbReference>
<dbReference type="Ensembl" id="ENSSLUT00000033319.1">
    <property type="protein sequence ID" value="ENSSLUP00000032296.1"/>
    <property type="gene ID" value="ENSSLUG00000014427.1"/>
</dbReference>
<dbReference type="Gene3D" id="1.25.40.20">
    <property type="entry name" value="Ankyrin repeat-containing domain"/>
    <property type="match status" value="1"/>
</dbReference>
<feature type="region of interest" description="Disordered" evidence="8">
    <location>
        <begin position="410"/>
        <end position="445"/>
    </location>
</feature>
<dbReference type="GO" id="GO:0045944">
    <property type="term" value="P:positive regulation of transcription by RNA polymerase II"/>
    <property type="evidence" value="ECO:0007669"/>
    <property type="project" value="TreeGrafter"/>
</dbReference>
<evidence type="ECO:0000313" key="9">
    <source>
        <dbReference type="Ensembl" id="ENSSLUP00000032296.1"/>
    </source>
</evidence>
<evidence type="ECO:0000256" key="6">
    <source>
        <dbReference type="ARBA" id="ARBA00023242"/>
    </source>
</evidence>
<evidence type="ECO:0000256" key="4">
    <source>
        <dbReference type="ARBA" id="ARBA00023043"/>
    </source>
</evidence>
<dbReference type="InterPro" id="IPR050663">
    <property type="entry name" value="Ankyrin-SOCS_Box"/>
</dbReference>
<gene>
    <name evidence="9" type="primary">LOC116036092</name>
</gene>
<comment type="subcellular location">
    <subcellularLocation>
        <location evidence="1">Nucleus</location>
    </subcellularLocation>
</comment>
<feature type="repeat" description="ANK" evidence="7">
    <location>
        <begin position="70"/>
        <end position="102"/>
    </location>
</feature>
<feature type="region of interest" description="Disordered" evidence="8">
    <location>
        <begin position="375"/>
        <end position="396"/>
    </location>
</feature>
<dbReference type="PANTHER" id="PTHR24193">
    <property type="entry name" value="ANKYRIN REPEAT PROTEIN"/>
    <property type="match status" value="1"/>
</dbReference>
<protein>
    <submittedName>
        <fullName evidence="9">GA-binding protein subunit beta-1-like</fullName>
    </submittedName>
</protein>
<keyword evidence="4 7" id="KW-0040">ANK repeat</keyword>
<dbReference type="GeneTree" id="ENSGT00940000167560"/>
<evidence type="ECO:0000256" key="2">
    <source>
        <dbReference type="ARBA" id="ARBA00022737"/>
    </source>
</evidence>
<dbReference type="PROSITE" id="PS50297">
    <property type="entry name" value="ANK_REP_REGION"/>
    <property type="match status" value="3"/>
</dbReference>
<evidence type="ECO:0000256" key="8">
    <source>
        <dbReference type="SAM" id="MobiDB-lite"/>
    </source>
</evidence>
<dbReference type="InterPro" id="IPR036770">
    <property type="entry name" value="Ankyrin_rpt-contain_sf"/>
</dbReference>
<dbReference type="OrthoDB" id="341259at2759"/>
<dbReference type="Proteomes" id="UP000694568">
    <property type="component" value="Unplaced"/>
</dbReference>
<name>A0A8C9YZB1_SANLU</name>
<accession>A0A8C9YZB1</accession>